<keyword evidence="3" id="KW-1185">Reference proteome</keyword>
<keyword evidence="1" id="KW-0812">Transmembrane</keyword>
<dbReference type="RefSeq" id="WP_320183450.1">
    <property type="nucleotide sequence ID" value="NZ_CP138332.1"/>
</dbReference>
<gene>
    <name evidence="2" type="ORF">ACFS7Y_21425</name>
</gene>
<keyword evidence="1" id="KW-0472">Membrane</keyword>
<organism evidence="2 3">
    <name type="scientific">Sphingobacterium bambusae</name>
    <dbReference type="NCBI Taxonomy" id="662858"/>
    <lineage>
        <taxon>Bacteria</taxon>
        <taxon>Pseudomonadati</taxon>
        <taxon>Bacteroidota</taxon>
        <taxon>Sphingobacteriia</taxon>
        <taxon>Sphingobacteriales</taxon>
        <taxon>Sphingobacteriaceae</taxon>
        <taxon>Sphingobacterium</taxon>
    </lineage>
</organism>
<comment type="caution">
    <text evidence="2">The sequence shown here is derived from an EMBL/GenBank/DDBJ whole genome shotgun (WGS) entry which is preliminary data.</text>
</comment>
<reference evidence="3" key="1">
    <citation type="journal article" date="2019" name="Int. J. Syst. Evol. Microbiol.">
        <title>The Global Catalogue of Microorganisms (GCM) 10K type strain sequencing project: providing services to taxonomists for standard genome sequencing and annotation.</title>
        <authorList>
            <consortium name="The Broad Institute Genomics Platform"/>
            <consortium name="The Broad Institute Genome Sequencing Center for Infectious Disease"/>
            <person name="Wu L."/>
            <person name="Ma J."/>
        </authorList>
    </citation>
    <scope>NUCLEOTIDE SEQUENCE [LARGE SCALE GENOMIC DNA]</scope>
    <source>
        <strain evidence="3">KCTC 22814</strain>
    </source>
</reference>
<dbReference type="Pfam" id="PF16872">
    <property type="entry name" value="putAbiC"/>
    <property type="match status" value="1"/>
</dbReference>
<accession>A0ABW6BMN1</accession>
<dbReference type="Proteomes" id="UP001597525">
    <property type="component" value="Unassembled WGS sequence"/>
</dbReference>
<evidence type="ECO:0000256" key="1">
    <source>
        <dbReference type="SAM" id="Phobius"/>
    </source>
</evidence>
<feature type="transmembrane region" description="Helical" evidence="1">
    <location>
        <begin position="74"/>
        <end position="96"/>
    </location>
</feature>
<protein>
    <submittedName>
        <fullName evidence="2">Phage abortive infection protein</fullName>
    </submittedName>
</protein>
<feature type="transmembrane region" description="Helical" evidence="1">
    <location>
        <begin position="29"/>
        <end position="54"/>
    </location>
</feature>
<sequence length="383" mass="44666">MKELLFIPLLRRKSSPKSMRKVGSPTKKVNIIFISGIAIVSILTIFVCWFYYVFLNSLLFGNDAQKTGPIGDSLGGFSTPIIGIGAAILTFLAFWVQFKANKQQQEDLKIERFETKFYEMLRIHRDNVDQIGINNNIEGRKTFSRLFNELKYTYYYCLNNINEQQKNSTTKLAIEKIYNISYLIFFFGIGQTSSKLVDDILDNESKPVFEKLAECINKTQDFYRRRTRPLSLKAKVSENESIRFFYDYVPFQGHMGNLSHYVRHIFQLVKFVEERYPISADIKAKNDYIATLRSQLSTYEQAFLYYNALSVLGRPWLESEKSEGGLLKKYPIIKSLPKPLADFYKTPDEIFGTAEKNDDENILFEWTEIKKRYTNIDKEKITS</sequence>
<evidence type="ECO:0000313" key="2">
    <source>
        <dbReference type="EMBL" id="MFD2969965.1"/>
    </source>
</evidence>
<keyword evidence="1" id="KW-1133">Transmembrane helix</keyword>
<evidence type="ECO:0000313" key="3">
    <source>
        <dbReference type="Proteomes" id="UP001597525"/>
    </source>
</evidence>
<dbReference type="EMBL" id="JBHUPB010000015">
    <property type="protein sequence ID" value="MFD2969965.1"/>
    <property type="molecule type" value="Genomic_DNA"/>
</dbReference>
<name>A0ABW6BMN1_9SPHI</name>
<proteinExistence type="predicted"/>
<dbReference type="InterPro" id="IPR031709">
    <property type="entry name" value="PutAbiC"/>
</dbReference>